<reference evidence="3" key="1">
    <citation type="submission" date="2023-06" db="EMBL/GenBank/DDBJ databases">
        <title>Survivors Of The Sea: Transcriptome response of Skeletonema marinoi to long-term dormancy.</title>
        <authorList>
            <person name="Pinder M.I.M."/>
            <person name="Kourtchenko O."/>
            <person name="Robertson E.K."/>
            <person name="Larsson T."/>
            <person name="Maumus F."/>
            <person name="Osuna-Cruz C.M."/>
            <person name="Vancaester E."/>
            <person name="Stenow R."/>
            <person name="Vandepoele K."/>
            <person name="Ploug H."/>
            <person name="Bruchert V."/>
            <person name="Godhe A."/>
            <person name="Topel M."/>
        </authorList>
    </citation>
    <scope>NUCLEOTIDE SEQUENCE</scope>
    <source>
        <strain evidence="3">R05AC</strain>
    </source>
</reference>
<keyword evidence="2" id="KW-0472">Membrane</keyword>
<feature type="transmembrane region" description="Helical" evidence="2">
    <location>
        <begin position="25"/>
        <end position="47"/>
    </location>
</feature>
<comment type="caution">
    <text evidence="3">The sequence shown here is derived from an EMBL/GenBank/DDBJ whole genome shotgun (WGS) entry which is preliminary data.</text>
</comment>
<evidence type="ECO:0000256" key="2">
    <source>
        <dbReference type="SAM" id="Phobius"/>
    </source>
</evidence>
<dbReference type="EMBL" id="JATAAI010000008">
    <property type="protein sequence ID" value="KAK1743955.1"/>
    <property type="molecule type" value="Genomic_DNA"/>
</dbReference>
<evidence type="ECO:0000256" key="1">
    <source>
        <dbReference type="SAM" id="MobiDB-lite"/>
    </source>
</evidence>
<feature type="region of interest" description="Disordered" evidence="1">
    <location>
        <begin position="70"/>
        <end position="89"/>
    </location>
</feature>
<sequence length="468" mass="52651">MVAINQQHNNQNGRTSCLTCSTSKIFISLLILASALLCMSIVLAAHLTIDGNLQQHEEIVLEKPDFVRSSSLHGGQNQQPSHAVNSPSLDVGDDDLLLANWIMKQRSVINNGNDDADSPQSSTITPSLSSLLSTPLNFTPGSLPLTQLSTLQHCHVDPQIYRNHLKGGIGQLSYSKKYNLAYILIPKSGSSTGRYMMMTEFDAVEPRGNKAVKEAMNADNIIAFVREPLSRFYSQYDEAYVRTAPWHNTQNPYYVDPNNPQQTSVHPFPFLYENFHSYHDYEDVFCPPSTRRNPNSRRECLFRPTKEDGTLAKRLDRFVLEYDGRTPYDVHLILQVPKLLSKNSDGTSTHITELYNTTNAEHDWQLIAKKYIGQHAKFTKADDAKKSGGVIEGRSYPRRFDKSLVGKDTERRICLLALLDYCCLNFPLPSNCEEEAKGLSCTMDYDEERGAVRVQPGVFPDVARVKAL</sequence>
<proteinExistence type="predicted"/>
<protein>
    <submittedName>
        <fullName evidence="3">Uncharacterized protein</fullName>
    </submittedName>
</protein>
<name>A0AAD9DFJ5_9STRA</name>
<keyword evidence="4" id="KW-1185">Reference proteome</keyword>
<evidence type="ECO:0000313" key="4">
    <source>
        <dbReference type="Proteomes" id="UP001224775"/>
    </source>
</evidence>
<keyword evidence="2" id="KW-1133">Transmembrane helix</keyword>
<dbReference type="AlphaFoldDB" id="A0AAD9DFJ5"/>
<evidence type="ECO:0000313" key="3">
    <source>
        <dbReference type="EMBL" id="KAK1743955.1"/>
    </source>
</evidence>
<dbReference type="Proteomes" id="UP001224775">
    <property type="component" value="Unassembled WGS sequence"/>
</dbReference>
<accession>A0AAD9DFJ5</accession>
<feature type="compositionally biased region" description="Polar residues" evidence="1">
    <location>
        <begin position="70"/>
        <end position="88"/>
    </location>
</feature>
<organism evidence="3 4">
    <name type="scientific">Skeletonema marinoi</name>
    <dbReference type="NCBI Taxonomy" id="267567"/>
    <lineage>
        <taxon>Eukaryota</taxon>
        <taxon>Sar</taxon>
        <taxon>Stramenopiles</taxon>
        <taxon>Ochrophyta</taxon>
        <taxon>Bacillariophyta</taxon>
        <taxon>Coscinodiscophyceae</taxon>
        <taxon>Thalassiosirophycidae</taxon>
        <taxon>Thalassiosirales</taxon>
        <taxon>Skeletonemataceae</taxon>
        <taxon>Skeletonema</taxon>
        <taxon>Skeletonema marinoi-dohrnii complex</taxon>
    </lineage>
</organism>
<gene>
    <name evidence="3" type="ORF">QTG54_005552</name>
</gene>
<keyword evidence="2" id="KW-0812">Transmembrane</keyword>